<feature type="transmembrane region" description="Helical" evidence="1">
    <location>
        <begin position="31"/>
        <end position="48"/>
    </location>
</feature>
<organism evidence="3 5">
    <name type="scientific">Staphylococcus hominis</name>
    <dbReference type="NCBI Taxonomy" id="1290"/>
    <lineage>
        <taxon>Bacteria</taxon>
        <taxon>Bacillati</taxon>
        <taxon>Bacillota</taxon>
        <taxon>Bacilli</taxon>
        <taxon>Bacillales</taxon>
        <taxon>Staphylococcaceae</taxon>
        <taxon>Staphylococcus</taxon>
    </lineage>
</organism>
<reference evidence="2 7" key="4">
    <citation type="submission" date="2022-06" db="EMBL/GenBank/DDBJ databases">
        <title>Staphylococcus hominis ShoR14 genome sequence.</title>
        <authorList>
            <person name="Yeo C.C."/>
            <person name="Chew C.H."/>
            <person name="Che Hamzah A.M."/>
            <person name="Al-Trad E.I."/>
        </authorList>
    </citation>
    <scope>NUCLEOTIDE SEQUENCE [LARGE SCALE GENOMIC DNA]</scope>
    <source>
        <strain evidence="2 7">ShoR14</strain>
    </source>
</reference>
<dbReference type="RefSeq" id="WP_002455241.1">
    <property type="nucleotide sequence ID" value="NZ_CABMJU010000052.1"/>
</dbReference>
<keyword evidence="1" id="KW-0812">Transmembrane</keyword>
<dbReference type="EMBL" id="CP054550">
    <property type="protein sequence ID" value="QKQ29422.1"/>
    <property type="molecule type" value="Genomic_DNA"/>
</dbReference>
<dbReference type="EMBL" id="PZHX01000002">
    <property type="protein sequence ID" value="PTK32056.1"/>
    <property type="molecule type" value="Genomic_DNA"/>
</dbReference>
<proteinExistence type="predicted"/>
<evidence type="ECO:0000256" key="1">
    <source>
        <dbReference type="SAM" id="Phobius"/>
    </source>
</evidence>
<dbReference type="Proteomes" id="UP000241540">
    <property type="component" value="Unassembled WGS sequence"/>
</dbReference>
<dbReference type="Proteomes" id="UP000509636">
    <property type="component" value="Chromosome"/>
</dbReference>
<dbReference type="eggNOG" id="ENOG50305E0">
    <property type="taxonomic scope" value="Bacteria"/>
</dbReference>
<keyword evidence="1" id="KW-0472">Membrane</keyword>
<reference evidence="3 5" key="1">
    <citation type="journal article" date="2016" name="Front. Microbiol.">
        <title>Comprehensive Phylogenetic Analysis of Bovine Non-aureus Staphylococci Species Based on Whole-Genome Sequencing.</title>
        <authorList>
            <person name="Naushad S."/>
            <person name="Barkema H.W."/>
            <person name="Luby C."/>
            <person name="Condas L.A."/>
            <person name="Nobrega D.B."/>
            <person name="Carson D.A."/>
            <person name="De Buck J."/>
        </authorList>
    </citation>
    <scope>NUCLEOTIDE SEQUENCE [LARGE SCALE GENOMIC DNA]</scope>
    <source>
        <strain evidence="3 5">SNUC 5336</strain>
    </source>
</reference>
<evidence type="ECO:0000313" key="4">
    <source>
        <dbReference type="EMBL" id="QKQ29422.1"/>
    </source>
</evidence>
<dbReference type="GeneID" id="58107141"/>
<accession>A0A1L8Y508</accession>
<sequence>MNILTIILLILLAVILFKVGFALLRFLISAAFIILGLYLAYQGVLWILENFNVLSAYIR</sequence>
<name>A0A1L8Y508_STAHO</name>
<evidence type="ECO:0000313" key="2">
    <source>
        <dbReference type="EMBL" id="MCM5671233.1"/>
    </source>
</evidence>
<keyword evidence="1" id="KW-1133">Transmembrane helix</keyword>
<reference evidence="3" key="2">
    <citation type="submission" date="2018-03" db="EMBL/GenBank/DDBJ databases">
        <authorList>
            <person name="Naushad S."/>
        </authorList>
    </citation>
    <scope>NUCLEOTIDE SEQUENCE</scope>
    <source>
        <strain evidence="3">SNUC 5336</strain>
    </source>
</reference>
<protein>
    <submittedName>
        <fullName evidence="3">Uncharacterized protein</fullName>
    </submittedName>
</protein>
<dbReference type="Proteomes" id="UP000665944">
    <property type="component" value="Unassembled WGS sequence"/>
</dbReference>
<keyword evidence="7" id="KW-1185">Reference proteome</keyword>
<dbReference type="AlphaFoldDB" id="A0A1L8Y508"/>
<evidence type="ECO:0000313" key="3">
    <source>
        <dbReference type="EMBL" id="PTK32056.1"/>
    </source>
</evidence>
<feature type="transmembrane region" description="Helical" evidence="1">
    <location>
        <begin position="6"/>
        <end position="24"/>
    </location>
</feature>
<evidence type="ECO:0000313" key="5">
    <source>
        <dbReference type="Proteomes" id="UP000241540"/>
    </source>
</evidence>
<reference evidence="4 6" key="3">
    <citation type="submission" date="2019-09" db="EMBL/GenBank/DDBJ databases">
        <title>FDA dAtabase for Regulatory Grade micrObial Sequences (FDA-ARGOS): Supporting development and validation of Infectious Disease Dx tests.</title>
        <authorList>
            <person name="Sciortino C."/>
            <person name="Tallon L."/>
            <person name="Sadzewicz L."/>
            <person name="Vavikolanu K."/>
            <person name="Mehta A."/>
            <person name="Aluvathingal J."/>
            <person name="Nadendla S."/>
            <person name="Nandy P."/>
            <person name="Geyer C."/>
            <person name="Yan Y."/>
            <person name="Sichtig H."/>
        </authorList>
    </citation>
    <scope>NUCLEOTIDE SEQUENCE [LARGE SCALE GENOMIC DNA]</scope>
    <source>
        <strain evidence="4 6">FDAARGOS_661</strain>
    </source>
</reference>
<dbReference type="EMBL" id="JAGHKT020000001">
    <property type="protein sequence ID" value="MCM5671233.1"/>
    <property type="molecule type" value="Genomic_DNA"/>
</dbReference>
<gene>
    <name evidence="3" type="ORF">BUZ51_01205</name>
    <name evidence="4" type="ORF">FOB69_11310</name>
    <name evidence="2" type="ORF">J7T32_000445</name>
</gene>
<evidence type="ECO:0000313" key="6">
    <source>
        <dbReference type="Proteomes" id="UP000509636"/>
    </source>
</evidence>
<evidence type="ECO:0000313" key="7">
    <source>
        <dbReference type="Proteomes" id="UP000665944"/>
    </source>
</evidence>